<name>A0A2H0UWE6_9BACT</name>
<evidence type="ECO:0000313" key="1">
    <source>
        <dbReference type="EMBL" id="PIR91135.1"/>
    </source>
</evidence>
<accession>A0A2H0UWE6</accession>
<sequence length="89" mass="10292">PIAGEAYGIWKYLREQIPNFEPYYSRLQEPEFQRLGRVLEHAKQERAKTVYNDLEGAVAKLEAIAIGEKPTRAEISRQKERFSIGPSKE</sequence>
<gene>
    <name evidence="1" type="ORF">COU02_01050</name>
</gene>
<reference evidence="2" key="1">
    <citation type="submission" date="2017-09" db="EMBL/GenBank/DDBJ databases">
        <title>Depth-based differentiation of microbial function through sediment-hosted aquifers and enrichment of novel symbionts in the deep terrestrial subsurface.</title>
        <authorList>
            <person name="Probst A.J."/>
            <person name="Ladd B."/>
            <person name="Jarett J.K."/>
            <person name="Geller-Mcgrath D.E."/>
            <person name="Sieber C.M.K."/>
            <person name="Emerson J.B."/>
            <person name="Anantharaman K."/>
            <person name="Thomas B.C."/>
            <person name="Malmstrom R."/>
            <person name="Stieglmeier M."/>
            <person name="Klingl A."/>
            <person name="Woyke T."/>
            <person name="Ryan C.M."/>
            <person name="Banfield J.F."/>
        </authorList>
    </citation>
    <scope>NUCLEOTIDE SEQUENCE [LARGE SCALE GENOMIC DNA]</scope>
</reference>
<feature type="non-terminal residue" evidence="1">
    <location>
        <position position="1"/>
    </location>
</feature>
<organism evidence="1 2">
    <name type="scientific">bacterium (Candidatus Gribaldobacteria) CG10_big_fil_rev_8_21_14_0_10_37_46</name>
    <dbReference type="NCBI Taxonomy" id="2014276"/>
    <lineage>
        <taxon>Bacteria</taxon>
        <taxon>Candidatus Gribaldobacteria</taxon>
    </lineage>
</organism>
<protein>
    <submittedName>
        <fullName evidence="1">Uncharacterized protein</fullName>
    </submittedName>
</protein>
<comment type="caution">
    <text evidence="1">The sequence shown here is derived from an EMBL/GenBank/DDBJ whole genome shotgun (WGS) entry which is preliminary data.</text>
</comment>
<dbReference type="Proteomes" id="UP000230882">
    <property type="component" value="Unassembled WGS sequence"/>
</dbReference>
<dbReference type="AlphaFoldDB" id="A0A2H0UWE6"/>
<dbReference type="EMBL" id="PFAU01000027">
    <property type="protein sequence ID" value="PIR91135.1"/>
    <property type="molecule type" value="Genomic_DNA"/>
</dbReference>
<evidence type="ECO:0000313" key="2">
    <source>
        <dbReference type="Proteomes" id="UP000230882"/>
    </source>
</evidence>
<proteinExistence type="predicted"/>